<protein>
    <recommendedName>
        <fullName evidence="5">Cell division protein ZipA</fullName>
    </recommendedName>
</protein>
<evidence type="ECO:0000313" key="4">
    <source>
        <dbReference type="Proteomes" id="UP000266258"/>
    </source>
</evidence>
<evidence type="ECO:0000313" key="3">
    <source>
        <dbReference type="EMBL" id="RIY32742.1"/>
    </source>
</evidence>
<keyword evidence="2" id="KW-0472">Membrane</keyword>
<feature type="compositionally biased region" description="Basic and acidic residues" evidence="1">
    <location>
        <begin position="194"/>
        <end position="205"/>
    </location>
</feature>
<dbReference type="EMBL" id="NRJH01000030">
    <property type="protein sequence ID" value="RIY32742.1"/>
    <property type="molecule type" value="Genomic_DNA"/>
</dbReference>
<proteinExistence type="predicted"/>
<evidence type="ECO:0000256" key="1">
    <source>
        <dbReference type="SAM" id="MobiDB-lite"/>
    </source>
</evidence>
<evidence type="ECO:0008006" key="5">
    <source>
        <dbReference type="Google" id="ProtNLM"/>
    </source>
</evidence>
<dbReference type="RefSeq" id="WP_119496940.1">
    <property type="nucleotide sequence ID" value="NZ_NRJH01000030.1"/>
</dbReference>
<reference evidence="3 4" key="1">
    <citation type="submission" date="2017-08" db="EMBL/GenBank/DDBJ databases">
        <title>Reclassification of Bisgaard taxon 37 and 44.</title>
        <authorList>
            <person name="Christensen H."/>
        </authorList>
    </citation>
    <scope>NUCLEOTIDE SEQUENCE [LARGE SCALE GENOMIC DNA]</scope>
    <source>
        <strain evidence="3 4">B96_4</strain>
    </source>
</reference>
<dbReference type="Proteomes" id="UP000266258">
    <property type="component" value="Unassembled WGS sequence"/>
</dbReference>
<keyword evidence="4" id="KW-1185">Reference proteome</keyword>
<gene>
    <name evidence="3" type="ORF">CJP74_03815</name>
</gene>
<evidence type="ECO:0000256" key="2">
    <source>
        <dbReference type="SAM" id="Phobius"/>
    </source>
</evidence>
<feature type="transmembrane region" description="Helical" evidence="2">
    <location>
        <begin position="6"/>
        <end position="26"/>
    </location>
</feature>
<dbReference type="OrthoDB" id="5671210at2"/>
<accession>A0A3A1Y338</accession>
<dbReference type="AlphaFoldDB" id="A0A3A1Y338"/>
<name>A0A3A1Y338_9GAMM</name>
<feature type="region of interest" description="Disordered" evidence="1">
    <location>
        <begin position="194"/>
        <end position="233"/>
    </location>
</feature>
<organism evidence="3 4">
    <name type="scientific">Psittacicella melopsittaci</name>
    <dbReference type="NCBI Taxonomy" id="2028576"/>
    <lineage>
        <taxon>Bacteria</taxon>
        <taxon>Pseudomonadati</taxon>
        <taxon>Pseudomonadota</taxon>
        <taxon>Gammaproteobacteria</taxon>
        <taxon>Pasteurellales</taxon>
        <taxon>Psittacicellaceae</taxon>
        <taxon>Psittacicella</taxon>
    </lineage>
</organism>
<keyword evidence="2" id="KW-1133">Transmembrane helix</keyword>
<keyword evidence="2" id="KW-0812">Transmembrane</keyword>
<sequence length="495" mass="56159">METTYILVIVFLLCVVIIGVLAFRFYKRKPHQDAIRTDVQKKGTLKVGIPVNPMVSQDLRTMNIAQTLQSNLAAVYAKETPTQVKTTPQVKTEVPEQKSIKQPPVTGTANVTGSSVKDVSAENYFGKSFSVEGKAKESTIERTNKTLAEKDLNVIKEKTFTSDNINEVHKKQEQKRLEAEQNPERELTLAEERSIQVSAPEEKAKVQAKPQPKPQPKTQPQPKPQAKPSKGGDDLVSKILQLAKTNPAYRQLIMQELAANNENKKAVTTAGAPVESAEQVAQAVTGYQKQDLAKLARERNQLNNSTQPEIVKAQPYVERDPTIIKLNSLFENPEQYVVFRLKNQRGADISLQRINNIVRNIDNDYQENSISYTTFVPDNNRLSYNNIWRPASSSHKEVVIYYLFNEFGQWVNENMRSEYKYLYLYVSRRVINHDEALSILITQLTRICNKLSANLDLRGTIFSTRDLCAYPVSIRKQIYAVLQQGETVRHSSRFS</sequence>
<comment type="caution">
    <text evidence="3">The sequence shown here is derived from an EMBL/GenBank/DDBJ whole genome shotgun (WGS) entry which is preliminary data.</text>
</comment>
<feature type="compositionally biased region" description="Pro residues" evidence="1">
    <location>
        <begin position="211"/>
        <end position="225"/>
    </location>
</feature>